<accession>A0ABR3XAB5</accession>
<organism evidence="2 3">
    <name type="scientific">Paecilomyces lecythidis</name>
    <dbReference type="NCBI Taxonomy" id="3004212"/>
    <lineage>
        <taxon>Eukaryota</taxon>
        <taxon>Fungi</taxon>
        <taxon>Dikarya</taxon>
        <taxon>Ascomycota</taxon>
        <taxon>Pezizomycotina</taxon>
        <taxon>Eurotiomycetes</taxon>
        <taxon>Eurotiomycetidae</taxon>
        <taxon>Eurotiales</taxon>
        <taxon>Thermoascaceae</taxon>
        <taxon>Paecilomyces</taxon>
    </lineage>
</organism>
<evidence type="ECO:0000256" key="1">
    <source>
        <dbReference type="SAM" id="MobiDB-lite"/>
    </source>
</evidence>
<reference evidence="2 3" key="1">
    <citation type="journal article" date="2024" name="IMA Fungus">
        <title>IMA Genome - F19 : A genome assembly and annotation guide to empower mycologists, including annotated draft genome sequences of Ceratocystis pirilliformis, Diaporthe australafricana, Fusarium ophioides, Paecilomyces lecythidis, and Sporothrix stenoceras.</title>
        <authorList>
            <person name="Aylward J."/>
            <person name="Wilson A.M."/>
            <person name="Visagie C.M."/>
            <person name="Spraker J."/>
            <person name="Barnes I."/>
            <person name="Buitendag C."/>
            <person name="Ceriani C."/>
            <person name="Del Mar Angel L."/>
            <person name="du Plessis D."/>
            <person name="Fuchs T."/>
            <person name="Gasser K."/>
            <person name="Kramer D."/>
            <person name="Li W."/>
            <person name="Munsamy K."/>
            <person name="Piso A."/>
            <person name="Price J.L."/>
            <person name="Sonnekus B."/>
            <person name="Thomas C."/>
            <person name="van der Nest A."/>
            <person name="van Dijk A."/>
            <person name="van Heerden A."/>
            <person name="van Vuuren N."/>
            <person name="Yilmaz N."/>
            <person name="Duong T.A."/>
            <person name="van der Merwe N.A."/>
            <person name="Wingfield M.J."/>
            <person name="Wingfield B.D."/>
        </authorList>
    </citation>
    <scope>NUCLEOTIDE SEQUENCE [LARGE SCALE GENOMIC DNA]</scope>
    <source>
        <strain evidence="2 3">CMW 18167</strain>
    </source>
</reference>
<dbReference type="EMBL" id="JAVDPF010000024">
    <property type="protein sequence ID" value="KAL1872548.1"/>
    <property type="molecule type" value="Genomic_DNA"/>
</dbReference>
<name>A0ABR3XAB5_9EURO</name>
<feature type="compositionally biased region" description="Low complexity" evidence="1">
    <location>
        <begin position="190"/>
        <end position="213"/>
    </location>
</feature>
<feature type="compositionally biased region" description="Polar residues" evidence="1">
    <location>
        <begin position="36"/>
        <end position="47"/>
    </location>
</feature>
<gene>
    <name evidence="2" type="ORF">Plec18167_006666</name>
</gene>
<proteinExistence type="predicted"/>
<feature type="compositionally biased region" description="Acidic residues" evidence="1">
    <location>
        <begin position="61"/>
        <end position="76"/>
    </location>
</feature>
<evidence type="ECO:0000313" key="2">
    <source>
        <dbReference type="EMBL" id="KAL1872548.1"/>
    </source>
</evidence>
<keyword evidence="3" id="KW-1185">Reference proteome</keyword>
<feature type="region of interest" description="Disordered" evidence="1">
    <location>
        <begin position="1"/>
        <end position="234"/>
    </location>
</feature>
<dbReference type="Proteomes" id="UP001583193">
    <property type="component" value="Unassembled WGS sequence"/>
</dbReference>
<comment type="caution">
    <text evidence="2">The sequence shown here is derived from an EMBL/GenBank/DDBJ whole genome shotgun (WGS) entry which is preliminary data.</text>
</comment>
<feature type="compositionally biased region" description="Basic and acidic residues" evidence="1">
    <location>
        <begin position="158"/>
        <end position="168"/>
    </location>
</feature>
<feature type="compositionally biased region" description="Basic and acidic residues" evidence="1">
    <location>
        <begin position="225"/>
        <end position="234"/>
    </location>
</feature>
<feature type="compositionally biased region" description="Basic residues" evidence="1">
    <location>
        <begin position="133"/>
        <end position="144"/>
    </location>
</feature>
<evidence type="ECO:0000313" key="3">
    <source>
        <dbReference type="Proteomes" id="UP001583193"/>
    </source>
</evidence>
<sequence length="234" mass="25250">MQTEPLGEQSMSDDPGPPLGGGGSPRIGLVQEPDSPMSSGWNDQPTDGGTGQGKASQGVFDLEEVTSQDPGYDGDVEVVKPYAIEEPDEPITPDTAGPQTPKLRGFAAHTQDDLVDPLRNLDCNSDSTDNRPRKATKRGRKRKPGSSEAYTYYPYKTESPDETRDNKPDGSMLSPKRLRRRSRRFKEDINITPIASSSTISSDSRPSTPSTFSATANGTGAKGELQSDDKMDVD</sequence>
<protein>
    <submittedName>
        <fullName evidence="2">Uncharacterized protein</fullName>
    </submittedName>
</protein>